<sequence length="196" mass="22666">MRCENDVLKLENEIDGHIAYQFVPLLNMQTIDNTLESHRLNAHDLQTRNNVSDTIFQIIMDYKAALFQGRKRGRSFLLSLQQQLVNQNSNYTQNLGAQVAEKVHLDLEMFNEDRRSSLALKSFHDDQKMANEMGIEAPSSAVVFDTRNDDDGILINDFDYYTLLDLYREHGLDTKQSARSFAESLIQRHHPNLHVL</sequence>
<dbReference type="Proteomes" id="UP000051733">
    <property type="component" value="Unassembled WGS sequence"/>
</dbReference>
<evidence type="ECO:0000313" key="1">
    <source>
        <dbReference type="EMBL" id="KRM62314.1"/>
    </source>
</evidence>
<gene>
    <name evidence="1" type="ORF">FC26_GL002377</name>
</gene>
<dbReference type="PATRIC" id="fig|1423813.3.peg.2424"/>
<keyword evidence="2" id="KW-1185">Reference proteome</keyword>
<keyword evidence="1" id="KW-0413">Isomerase</keyword>
<dbReference type="GO" id="GO:0016853">
    <property type="term" value="F:isomerase activity"/>
    <property type="evidence" value="ECO:0007669"/>
    <property type="project" value="UniProtKB-KW"/>
</dbReference>
<dbReference type="STRING" id="1423813.FC26_GL002377"/>
<evidence type="ECO:0000313" key="2">
    <source>
        <dbReference type="Proteomes" id="UP000051733"/>
    </source>
</evidence>
<comment type="caution">
    <text evidence="1">The sequence shown here is derived from an EMBL/GenBank/DDBJ whole genome shotgun (WGS) entry which is preliminary data.</text>
</comment>
<dbReference type="EMBL" id="AYYY01000006">
    <property type="protein sequence ID" value="KRM62314.1"/>
    <property type="molecule type" value="Genomic_DNA"/>
</dbReference>
<name>A0A0R2A6W9_9LACO</name>
<dbReference type="AlphaFoldDB" id="A0A0R2A6W9"/>
<accession>A0A0R2A6W9</accession>
<reference evidence="1 2" key="1">
    <citation type="journal article" date="2015" name="Genome Announc.">
        <title>Expanding the biotechnology potential of lactobacilli through comparative genomics of 213 strains and associated genera.</title>
        <authorList>
            <person name="Sun Z."/>
            <person name="Harris H.M."/>
            <person name="McCann A."/>
            <person name="Guo C."/>
            <person name="Argimon S."/>
            <person name="Zhang W."/>
            <person name="Yang X."/>
            <person name="Jeffery I.B."/>
            <person name="Cooney J.C."/>
            <person name="Kagawa T.F."/>
            <person name="Liu W."/>
            <person name="Song Y."/>
            <person name="Salvetti E."/>
            <person name="Wrobel A."/>
            <person name="Rasinkangas P."/>
            <person name="Parkhill J."/>
            <person name="Rea M.C."/>
            <person name="O'Sullivan O."/>
            <person name="Ritari J."/>
            <person name="Douillard F.P."/>
            <person name="Paul Ross R."/>
            <person name="Yang R."/>
            <person name="Briner A.E."/>
            <person name="Felis G.E."/>
            <person name="de Vos W.M."/>
            <person name="Barrangou R."/>
            <person name="Klaenhammer T.R."/>
            <person name="Caufield P.W."/>
            <person name="Cui Y."/>
            <person name="Zhang H."/>
            <person name="O'Toole P.W."/>
        </authorList>
    </citation>
    <scope>NUCLEOTIDE SEQUENCE [LARGE SCALE GENOMIC DNA]</scope>
    <source>
        <strain evidence="1 2">DSM 20634</strain>
    </source>
</reference>
<dbReference type="Pfam" id="PF13743">
    <property type="entry name" value="Thioredoxin_5"/>
    <property type="match status" value="1"/>
</dbReference>
<proteinExistence type="predicted"/>
<organism evidence="1 2">
    <name type="scientific">Paucilactobacillus vaccinostercus DSM 20634</name>
    <dbReference type="NCBI Taxonomy" id="1423813"/>
    <lineage>
        <taxon>Bacteria</taxon>
        <taxon>Bacillati</taxon>
        <taxon>Bacillota</taxon>
        <taxon>Bacilli</taxon>
        <taxon>Lactobacillales</taxon>
        <taxon>Lactobacillaceae</taxon>
        <taxon>Paucilactobacillus</taxon>
    </lineage>
</organism>
<protein>
    <submittedName>
        <fullName evidence="1">Dithiol-disulfide isomerase</fullName>
    </submittedName>
</protein>